<gene>
    <name evidence="2" type="ORF">C1I60_10090</name>
</gene>
<dbReference type="PANTHER" id="PTHR30383">
    <property type="entry name" value="THIOESTERASE 1/PROTEASE 1/LYSOPHOSPHOLIPASE L1"/>
    <property type="match status" value="1"/>
</dbReference>
<evidence type="ECO:0000259" key="1">
    <source>
        <dbReference type="Pfam" id="PF13472"/>
    </source>
</evidence>
<evidence type="ECO:0000313" key="3">
    <source>
        <dbReference type="Proteomes" id="UP000308114"/>
    </source>
</evidence>
<dbReference type="CDD" id="cd00229">
    <property type="entry name" value="SGNH_hydrolase"/>
    <property type="match status" value="1"/>
</dbReference>
<comment type="caution">
    <text evidence="2">The sequence shown here is derived from an EMBL/GenBank/DDBJ whole genome shotgun (WGS) entry which is preliminary data.</text>
</comment>
<dbReference type="Gene3D" id="3.40.50.1110">
    <property type="entry name" value="SGNH hydrolase"/>
    <property type="match status" value="1"/>
</dbReference>
<protein>
    <submittedName>
        <fullName evidence="2">SGNH/GDSL hydrolase family protein</fullName>
    </submittedName>
</protein>
<dbReference type="Proteomes" id="UP000308114">
    <property type="component" value="Unassembled WGS sequence"/>
</dbReference>
<dbReference type="RefSeq" id="WP_137061582.1">
    <property type="nucleotide sequence ID" value="NZ_PNXQ01000011.1"/>
</dbReference>
<dbReference type="InterPro" id="IPR051532">
    <property type="entry name" value="Ester_Hydrolysis_Enzymes"/>
</dbReference>
<dbReference type="InterPro" id="IPR036514">
    <property type="entry name" value="SGNH_hydro_sf"/>
</dbReference>
<evidence type="ECO:0000313" key="2">
    <source>
        <dbReference type="EMBL" id="TKH44787.1"/>
    </source>
</evidence>
<dbReference type="Pfam" id="PF13472">
    <property type="entry name" value="Lipase_GDSL_2"/>
    <property type="match status" value="1"/>
</dbReference>
<dbReference type="InterPro" id="IPR013830">
    <property type="entry name" value="SGNH_hydro"/>
</dbReference>
<accession>A0A4U2PYN7</accession>
<reference evidence="2 3" key="1">
    <citation type="submission" date="2018-01" db="EMBL/GenBank/DDBJ databases">
        <title>Bacillales members from the olive rhizosphere are effective biological control agents against Verticillium dahliae.</title>
        <authorList>
            <person name="Gomez-Lama C."/>
            <person name="Legarda G."/>
            <person name="Ruano-Rosa D."/>
            <person name="Pizarro-Tobias P."/>
            <person name="Valverde-Corredor A."/>
            <person name="Niqui J.L."/>
            <person name="Trivino J.C."/>
            <person name="Roca A."/>
            <person name="Mercado-Blanco J."/>
        </authorList>
    </citation>
    <scope>NUCLEOTIDE SEQUENCE [LARGE SCALE GENOMIC DNA]</scope>
    <source>
        <strain evidence="2 3">PIC167</strain>
    </source>
</reference>
<sequence length="223" mass="24475">MTTDQDKYQGSHAVFLGDSITFGYELKDGEKPYPHIVSNVLGFQGFENHGISGSSVASGGFEPMCERYEKMNPHADVIFFMGGRNDFSMGETPFGHLGTPSTETRTFYGALKHIAEGLINRYPDKLIIFLTPPHGSSDAVPEHLPNAVTGQVYSAYAQAVRDVASLYSFPCCDLWNIAGIQPLLPIHRQMYFTGENSIPDGLHPNQAGHERLAACIIGFMNTL</sequence>
<organism evidence="2 3">
    <name type="scientific">Paenibacillus terrae</name>
    <dbReference type="NCBI Taxonomy" id="159743"/>
    <lineage>
        <taxon>Bacteria</taxon>
        <taxon>Bacillati</taxon>
        <taxon>Bacillota</taxon>
        <taxon>Bacilli</taxon>
        <taxon>Bacillales</taxon>
        <taxon>Paenibacillaceae</taxon>
        <taxon>Paenibacillus</taxon>
    </lineage>
</organism>
<keyword evidence="2" id="KW-0378">Hydrolase</keyword>
<proteinExistence type="predicted"/>
<dbReference type="GO" id="GO:0016787">
    <property type="term" value="F:hydrolase activity"/>
    <property type="evidence" value="ECO:0007669"/>
    <property type="project" value="UniProtKB-KW"/>
</dbReference>
<dbReference type="AlphaFoldDB" id="A0A4U2PYN7"/>
<name>A0A4U2PYN7_9BACL</name>
<dbReference type="SUPFAM" id="SSF52266">
    <property type="entry name" value="SGNH hydrolase"/>
    <property type="match status" value="1"/>
</dbReference>
<dbReference type="EMBL" id="PNXQ01000011">
    <property type="protein sequence ID" value="TKH44787.1"/>
    <property type="molecule type" value="Genomic_DNA"/>
</dbReference>
<feature type="domain" description="SGNH hydrolase-type esterase" evidence="1">
    <location>
        <begin position="15"/>
        <end position="211"/>
    </location>
</feature>